<proteinExistence type="predicted"/>
<organism evidence="2 3">
    <name type="scientific">Paractinoplanes atraurantiacus</name>
    <dbReference type="NCBI Taxonomy" id="1036182"/>
    <lineage>
        <taxon>Bacteria</taxon>
        <taxon>Bacillati</taxon>
        <taxon>Actinomycetota</taxon>
        <taxon>Actinomycetes</taxon>
        <taxon>Micromonosporales</taxon>
        <taxon>Micromonosporaceae</taxon>
        <taxon>Paractinoplanes</taxon>
    </lineage>
</organism>
<dbReference type="Proteomes" id="UP000219612">
    <property type="component" value="Unassembled WGS sequence"/>
</dbReference>
<keyword evidence="3" id="KW-1185">Reference proteome</keyword>
<evidence type="ECO:0000313" key="3">
    <source>
        <dbReference type="Proteomes" id="UP000219612"/>
    </source>
</evidence>
<gene>
    <name evidence="2" type="ORF">SAMN05421748_126105</name>
</gene>
<name>A0A285JVM2_9ACTN</name>
<dbReference type="OrthoDB" id="4760555at2"/>
<evidence type="ECO:0000256" key="1">
    <source>
        <dbReference type="SAM" id="Phobius"/>
    </source>
</evidence>
<reference evidence="2 3" key="1">
    <citation type="submission" date="2017-09" db="EMBL/GenBank/DDBJ databases">
        <authorList>
            <person name="Ehlers B."/>
            <person name="Leendertz F.H."/>
        </authorList>
    </citation>
    <scope>NUCLEOTIDE SEQUENCE [LARGE SCALE GENOMIC DNA]</scope>
    <source>
        <strain evidence="2 3">CGMCC 4.6857</strain>
    </source>
</reference>
<feature type="transmembrane region" description="Helical" evidence="1">
    <location>
        <begin position="39"/>
        <end position="59"/>
    </location>
</feature>
<keyword evidence="1" id="KW-0812">Transmembrane</keyword>
<accession>A0A285JVM2</accession>
<dbReference type="EMBL" id="OBDY01000026">
    <property type="protein sequence ID" value="SNY64328.1"/>
    <property type="molecule type" value="Genomic_DNA"/>
</dbReference>
<evidence type="ECO:0000313" key="2">
    <source>
        <dbReference type="EMBL" id="SNY64328.1"/>
    </source>
</evidence>
<dbReference type="AlphaFoldDB" id="A0A285JVM2"/>
<keyword evidence="1" id="KW-1133">Transmembrane helix</keyword>
<keyword evidence="1" id="KW-0472">Membrane</keyword>
<protein>
    <submittedName>
        <fullName evidence="2">Uncharacterized protein</fullName>
    </submittedName>
</protein>
<sequence length="390" mass="41972">MSYRIEDVLESVQEGAPPPRTSAADIIAGARRIRSRRRWAAVAGAGGAAAVTVALVAGLTGAAPQAAPPDAPAAATTPSRAVAVKTFTQPTGLAFTIGETRVGKWTIGPAGAATYGYQQIPVHRDGKTIETDGVAYPYPDAMLTFYRPGVYDIKDFGVAAWSNEKYGPARNVTIAGRPGIERMYTYSLPDLADLRAKMKANPGLRLNDPSIKTQTFVRTAFAWKFDGSSWATFLPGAGREPLSRAESLAIVEAVRPHSAVPATIPYTFGWLPAGWKVIGAEQSPTDMPSQVLLDQRIPPGEQLAEKWDALSTGGRLTIWRGKPKTANAPRGGESMKCVDINGYCTLVIDGTHFAEFERLGKRLSMDDVRRILRGLTFTSVADQSRWKPVS</sequence>
<dbReference type="RefSeq" id="WP_097327079.1">
    <property type="nucleotide sequence ID" value="NZ_OBDY01000026.1"/>
</dbReference>